<evidence type="ECO:0000256" key="9">
    <source>
        <dbReference type="ARBA" id="ARBA00022832"/>
    </source>
</evidence>
<feature type="compositionally biased region" description="Low complexity" evidence="23">
    <location>
        <begin position="31"/>
        <end position="40"/>
    </location>
</feature>
<dbReference type="PANTHER" id="PTHR43884">
    <property type="entry name" value="ACYL-COA DEHYDROGENASE"/>
    <property type="match status" value="1"/>
</dbReference>
<reference evidence="28" key="1">
    <citation type="submission" date="2021-02" db="EMBL/GenBank/DDBJ databases">
        <authorList>
            <person name="Nowell W R."/>
        </authorList>
    </citation>
    <scope>NUCLEOTIDE SEQUENCE</scope>
</reference>
<dbReference type="InterPro" id="IPR037069">
    <property type="entry name" value="AcylCoA_DH/ox_N_sf"/>
</dbReference>
<feature type="domain" description="Acyl-CoA oxidase/dehydrogenase middle" evidence="25">
    <location>
        <begin position="210"/>
        <end position="312"/>
    </location>
</feature>
<evidence type="ECO:0000313" key="28">
    <source>
        <dbReference type="EMBL" id="CAF1487186.1"/>
    </source>
</evidence>
<comment type="similarity">
    <text evidence="4 22">Belongs to the acyl-CoA dehydrogenase family.</text>
</comment>
<name>A0A815SCP2_9BILA</name>
<evidence type="ECO:0000256" key="5">
    <source>
        <dbReference type="ARBA" id="ARBA00022553"/>
    </source>
</evidence>
<evidence type="ECO:0000259" key="25">
    <source>
        <dbReference type="Pfam" id="PF02770"/>
    </source>
</evidence>
<dbReference type="Pfam" id="PF00441">
    <property type="entry name" value="Acyl-CoA_dh_1"/>
    <property type="match status" value="1"/>
</dbReference>
<evidence type="ECO:0000256" key="23">
    <source>
        <dbReference type="SAM" id="MobiDB-lite"/>
    </source>
</evidence>
<evidence type="ECO:0000256" key="17">
    <source>
        <dbReference type="ARBA" id="ARBA00047916"/>
    </source>
</evidence>
<proteinExistence type="inferred from homology"/>
<evidence type="ECO:0000256" key="2">
    <source>
        <dbReference type="ARBA" id="ARBA00004637"/>
    </source>
</evidence>
<dbReference type="FunFam" id="1.20.140.10:FF:000008">
    <property type="entry name" value="acyl-CoA dehydrogenase family member 9, mitochondrial"/>
    <property type="match status" value="1"/>
</dbReference>
<keyword evidence="5" id="KW-0597">Phosphoprotein</keyword>
<evidence type="ECO:0000256" key="8">
    <source>
        <dbReference type="ARBA" id="ARBA00022827"/>
    </source>
</evidence>
<evidence type="ECO:0008006" key="30">
    <source>
        <dbReference type="Google" id="ProtNLM"/>
    </source>
</evidence>
<comment type="catalytic activity">
    <reaction evidence="17">
        <text>oxidized [electron-transfer flavoprotein] + hexadecanoyl-CoA + H(+) = (2E)-hexadecenoyl-CoA + reduced [electron-transfer flavoprotein]</text>
        <dbReference type="Rhea" id="RHEA:43448"/>
        <dbReference type="Rhea" id="RHEA-COMP:10685"/>
        <dbReference type="Rhea" id="RHEA-COMP:10686"/>
        <dbReference type="ChEBI" id="CHEBI:15378"/>
        <dbReference type="ChEBI" id="CHEBI:57379"/>
        <dbReference type="ChEBI" id="CHEBI:57692"/>
        <dbReference type="ChEBI" id="CHEBI:58307"/>
        <dbReference type="ChEBI" id="CHEBI:61526"/>
    </reaction>
    <physiologicalReaction direction="left-to-right" evidence="17">
        <dbReference type="Rhea" id="RHEA:43449"/>
    </physiologicalReaction>
</comment>
<comment type="catalytic activity">
    <reaction evidence="18">
        <text>tetracosanoyl-CoA + oxidized [electron-transfer flavoprotein] + H(+) = (2E)-tetracosenoyl-CoA + reduced [electron-transfer flavoprotein]</text>
        <dbReference type="Rhea" id="RHEA:47232"/>
        <dbReference type="Rhea" id="RHEA-COMP:10685"/>
        <dbReference type="Rhea" id="RHEA-COMP:10686"/>
        <dbReference type="ChEBI" id="CHEBI:15378"/>
        <dbReference type="ChEBI" id="CHEBI:57692"/>
        <dbReference type="ChEBI" id="CHEBI:58307"/>
        <dbReference type="ChEBI" id="CHEBI:65052"/>
        <dbReference type="ChEBI" id="CHEBI:74693"/>
    </reaction>
    <physiologicalReaction direction="left-to-right" evidence="18">
        <dbReference type="Rhea" id="RHEA:47233"/>
    </physiologicalReaction>
</comment>
<sequence>MMNSSLLTTGCRLGPSCFSLLNRVAAHRTAATVTSAPVTSESRGNEQSSRPQGTKDTEKKIKSARVSDSFVLNLYRGNFHPNELFPYPNVLNEEQKENIKMLIDPIWKFFEEKNDSVKNDINEKIPEETMNGLKEQGAFGIQVPVEYGGLGLNNTQAARLYEIVTSHDLAVSICLGAHQSIGFKGILLFGTEAQKQKYLPKVASGEYMAAFALTEPTTGSDAASIKTKAELSADGKYYVLNGSKIWISNGGFAEVFTVFAQVSSVDDKTGQVQNKMTAFIVERKFGGLTSGPPEKKMGIKASNTTEIFFEDCKVPVENVLGGVGNGFKVAMNILNNGRFGMVAGLSGTMKMAIRKSIDFAKNRRQFGRTIDTYGNIQEKLVRMETRQYITESLGFLLAQNMDRGSTEYQCEAAIGKIFASESAWFVLDEAIQIHGGMGFMRATGLERVVRDLRIFRIFEGANDILRLFVGFTGLQYVGTHLRELQNAVKSFNLNAIVGEGSKRLRRNIGMSSGPNINEFIHPSLHPCGLLLSKSIDRFGSTIEQILIKHGKSIRDEQFIVHRIGEMTIDLFTMAAALSRCTQSFKLQSPTAVHESNLVRIWCEEAHGRINNTIDTIQNPAFTARTKLMTEIAREMVDKESTVPVHPLGF</sequence>
<feature type="domain" description="Acyl-CoA dehydrogenase/oxidase N-terminal" evidence="26">
    <location>
        <begin position="98"/>
        <end position="206"/>
    </location>
</feature>
<comment type="subcellular location">
    <subcellularLocation>
        <location evidence="2">Mitochondrion inner membrane</location>
        <topology evidence="2">Peripheral membrane protein</topology>
    </subcellularLocation>
</comment>
<dbReference type="InterPro" id="IPR013786">
    <property type="entry name" value="AcylCoA_DH/ox_N"/>
</dbReference>
<dbReference type="GO" id="GO:0050660">
    <property type="term" value="F:flavin adenine dinucleotide binding"/>
    <property type="evidence" value="ECO:0007669"/>
    <property type="project" value="InterPro"/>
</dbReference>
<gene>
    <name evidence="28" type="ORF">CJN711_LOCUS26502</name>
</gene>
<feature type="domain" description="ACAD9/ACADV-like C-terminal" evidence="27">
    <location>
        <begin position="522"/>
        <end position="639"/>
    </location>
</feature>
<dbReference type="FunFam" id="2.40.110.10:FF:000006">
    <property type="entry name" value="very long-chain specific acyl-CoA dehydrogenase, mitochondrial"/>
    <property type="match status" value="1"/>
</dbReference>
<dbReference type="InterPro" id="IPR046373">
    <property type="entry name" value="Acyl-CoA_Oxase/DH_mid-dom_sf"/>
</dbReference>
<protein>
    <recommendedName>
        <fullName evidence="30">Very long-chain specific acyl-CoA dehydrogenase, mitochondrial</fullName>
    </recommendedName>
</protein>
<keyword evidence="10" id="KW-0809">Transit peptide</keyword>
<dbReference type="Pfam" id="PF02771">
    <property type="entry name" value="Acyl-CoA_dh_N"/>
    <property type="match status" value="1"/>
</dbReference>
<dbReference type="Gene3D" id="1.20.140.10">
    <property type="entry name" value="Butyryl-CoA Dehydrogenase, subunit A, domain 3"/>
    <property type="match status" value="2"/>
</dbReference>
<dbReference type="GO" id="GO:0000062">
    <property type="term" value="F:fatty-acyl-CoA binding"/>
    <property type="evidence" value="ECO:0007669"/>
    <property type="project" value="TreeGrafter"/>
</dbReference>
<dbReference type="Pfam" id="PF21343">
    <property type="entry name" value="ACAD9-ACADV_C"/>
    <property type="match status" value="1"/>
</dbReference>
<dbReference type="GO" id="GO:0005743">
    <property type="term" value="C:mitochondrial inner membrane"/>
    <property type="evidence" value="ECO:0007669"/>
    <property type="project" value="UniProtKB-SubCell"/>
</dbReference>
<keyword evidence="8 22" id="KW-0274">FAD</keyword>
<comment type="catalytic activity">
    <reaction evidence="19">
        <text>tetradecanoyl-CoA + oxidized [electron-transfer flavoprotein] + H(+) = (2E)-tetradecenoyl-CoA + reduced [electron-transfer flavoprotein]</text>
        <dbReference type="Rhea" id="RHEA:47316"/>
        <dbReference type="Rhea" id="RHEA-COMP:10685"/>
        <dbReference type="Rhea" id="RHEA-COMP:10686"/>
        <dbReference type="ChEBI" id="CHEBI:15378"/>
        <dbReference type="ChEBI" id="CHEBI:57385"/>
        <dbReference type="ChEBI" id="CHEBI:57692"/>
        <dbReference type="ChEBI" id="CHEBI:58307"/>
        <dbReference type="ChEBI" id="CHEBI:61405"/>
    </reaction>
    <physiologicalReaction direction="left-to-right" evidence="19">
        <dbReference type="Rhea" id="RHEA:47317"/>
    </physiologicalReaction>
</comment>
<dbReference type="EMBL" id="CAJNOV010012464">
    <property type="protein sequence ID" value="CAF1487186.1"/>
    <property type="molecule type" value="Genomic_DNA"/>
</dbReference>
<evidence type="ECO:0000256" key="16">
    <source>
        <dbReference type="ARBA" id="ARBA00047893"/>
    </source>
</evidence>
<dbReference type="Gene3D" id="2.40.110.10">
    <property type="entry name" value="Butyryl-CoA Dehydrogenase, subunit A, domain 2"/>
    <property type="match status" value="1"/>
</dbReference>
<evidence type="ECO:0000256" key="6">
    <source>
        <dbReference type="ARBA" id="ARBA00022630"/>
    </source>
</evidence>
<accession>A0A815SCP2</accession>
<dbReference type="Gene3D" id="1.10.540.10">
    <property type="entry name" value="Acyl-CoA dehydrogenase/oxidase, N-terminal domain"/>
    <property type="match status" value="1"/>
</dbReference>
<evidence type="ECO:0000256" key="7">
    <source>
        <dbReference type="ARBA" id="ARBA00022792"/>
    </source>
</evidence>
<comment type="caution">
    <text evidence="28">The sequence shown here is derived from an EMBL/GenBank/DDBJ whole genome shotgun (WGS) entry which is preliminary data.</text>
</comment>
<keyword evidence="9" id="KW-0276">Fatty acid metabolism</keyword>
<evidence type="ECO:0000256" key="19">
    <source>
        <dbReference type="ARBA" id="ARBA00049038"/>
    </source>
</evidence>
<dbReference type="InterPro" id="IPR009075">
    <property type="entry name" value="AcylCo_DH/oxidase_C"/>
</dbReference>
<dbReference type="CDD" id="cd01161">
    <property type="entry name" value="VLCAD"/>
    <property type="match status" value="1"/>
</dbReference>
<comment type="catalytic activity">
    <reaction evidence="20">
        <text>eicosanoyl-CoA + oxidized [electron-transfer flavoprotein] + H(+) = (2E)-eicosenoyl-CoA + reduced [electron-transfer flavoprotein]</text>
        <dbReference type="Rhea" id="RHEA:47236"/>
        <dbReference type="Rhea" id="RHEA-COMP:10685"/>
        <dbReference type="Rhea" id="RHEA-COMP:10686"/>
        <dbReference type="ChEBI" id="CHEBI:15378"/>
        <dbReference type="ChEBI" id="CHEBI:57380"/>
        <dbReference type="ChEBI" id="CHEBI:57692"/>
        <dbReference type="ChEBI" id="CHEBI:58307"/>
        <dbReference type="ChEBI" id="CHEBI:74691"/>
    </reaction>
    <physiologicalReaction direction="left-to-right" evidence="20">
        <dbReference type="Rhea" id="RHEA:47237"/>
    </physiologicalReaction>
</comment>
<keyword evidence="13" id="KW-0443">Lipid metabolism</keyword>
<comment type="catalytic activity">
    <reaction evidence="21">
        <text>octadecanoyl-CoA + oxidized [electron-transfer flavoprotein] + H(+) = (2E)-octadecenoyl-CoA + reduced [electron-transfer flavoprotein]</text>
        <dbReference type="Rhea" id="RHEA:47240"/>
        <dbReference type="Rhea" id="RHEA-COMP:10685"/>
        <dbReference type="Rhea" id="RHEA-COMP:10686"/>
        <dbReference type="ChEBI" id="CHEBI:15378"/>
        <dbReference type="ChEBI" id="CHEBI:57394"/>
        <dbReference type="ChEBI" id="CHEBI:57692"/>
        <dbReference type="ChEBI" id="CHEBI:58307"/>
        <dbReference type="ChEBI" id="CHEBI:71412"/>
    </reaction>
    <physiologicalReaction direction="left-to-right" evidence="21">
        <dbReference type="Rhea" id="RHEA:47241"/>
    </physiologicalReaction>
</comment>
<dbReference type="AlphaFoldDB" id="A0A815SCP2"/>
<evidence type="ECO:0000256" key="20">
    <source>
        <dbReference type="ARBA" id="ARBA00049140"/>
    </source>
</evidence>
<evidence type="ECO:0000256" key="12">
    <source>
        <dbReference type="ARBA" id="ARBA00023002"/>
    </source>
</evidence>
<evidence type="ECO:0000259" key="27">
    <source>
        <dbReference type="Pfam" id="PF21343"/>
    </source>
</evidence>
<keyword evidence="12 22" id="KW-0560">Oxidoreductase</keyword>
<evidence type="ECO:0000256" key="3">
    <source>
        <dbReference type="ARBA" id="ARBA00005198"/>
    </source>
</evidence>
<keyword evidence="11" id="KW-0007">Acetylation</keyword>
<comment type="cofactor">
    <cofactor evidence="1 22">
        <name>FAD</name>
        <dbReference type="ChEBI" id="CHEBI:57692"/>
    </cofactor>
</comment>
<feature type="compositionally biased region" description="Polar residues" evidence="23">
    <location>
        <begin position="41"/>
        <end position="52"/>
    </location>
</feature>
<dbReference type="SUPFAM" id="SSF47203">
    <property type="entry name" value="Acyl-CoA dehydrogenase C-terminal domain-like"/>
    <property type="match status" value="1"/>
</dbReference>
<dbReference type="GO" id="GO:0017099">
    <property type="term" value="F:very-long-chain fatty acyl-CoA dehydrogenase activity"/>
    <property type="evidence" value="ECO:0007669"/>
    <property type="project" value="TreeGrafter"/>
</dbReference>
<evidence type="ECO:0000259" key="26">
    <source>
        <dbReference type="Pfam" id="PF02771"/>
    </source>
</evidence>
<comment type="catalytic activity">
    <reaction evidence="16">
        <text>dodecanoyl-CoA + oxidized [electron-transfer flavoprotein] + H(+) = (2E)-dodecenoyl-CoA + reduced [electron-transfer flavoprotein]</text>
        <dbReference type="Rhea" id="RHEA:47296"/>
        <dbReference type="Rhea" id="RHEA-COMP:10685"/>
        <dbReference type="Rhea" id="RHEA-COMP:10686"/>
        <dbReference type="ChEBI" id="CHEBI:15378"/>
        <dbReference type="ChEBI" id="CHEBI:57330"/>
        <dbReference type="ChEBI" id="CHEBI:57375"/>
        <dbReference type="ChEBI" id="CHEBI:57692"/>
        <dbReference type="ChEBI" id="CHEBI:58307"/>
    </reaction>
    <physiologicalReaction direction="left-to-right" evidence="16">
        <dbReference type="Rhea" id="RHEA:47297"/>
    </physiologicalReaction>
</comment>
<dbReference type="InterPro" id="IPR049448">
    <property type="entry name" value="ACAD9/ACADV-like_C"/>
</dbReference>
<evidence type="ECO:0000313" key="29">
    <source>
        <dbReference type="Proteomes" id="UP000663855"/>
    </source>
</evidence>
<dbReference type="PANTHER" id="PTHR43884:SF11">
    <property type="entry name" value="VERY LONG-CHAIN SPECIFIC ACYL-COA DEHYDROGENASE, MITOCHONDRIAL"/>
    <property type="match status" value="1"/>
</dbReference>
<keyword evidence="6 22" id="KW-0285">Flavoprotein</keyword>
<keyword evidence="14" id="KW-0496">Mitochondrion</keyword>
<evidence type="ECO:0000256" key="14">
    <source>
        <dbReference type="ARBA" id="ARBA00023128"/>
    </source>
</evidence>
<dbReference type="GO" id="GO:0006631">
    <property type="term" value="P:fatty acid metabolic process"/>
    <property type="evidence" value="ECO:0007669"/>
    <property type="project" value="UniProtKB-KW"/>
</dbReference>
<dbReference type="FunFam" id="1.10.540.10:FF:000001">
    <property type="entry name" value="Very long-chain-specific acyl-CoA dehydrogenase, mitochondrial"/>
    <property type="match status" value="1"/>
</dbReference>
<evidence type="ECO:0000256" key="1">
    <source>
        <dbReference type="ARBA" id="ARBA00001974"/>
    </source>
</evidence>
<feature type="domain" description="Acyl-CoA dehydrogenase/oxidase C-terminal" evidence="24">
    <location>
        <begin position="324"/>
        <end position="469"/>
    </location>
</feature>
<dbReference type="InterPro" id="IPR009100">
    <property type="entry name" value="AcylCoA_DH/oxidase_NM_dom_sf"/>
</dbReference>
<keyword evidence="15" id="KW-0472">Membrane</keyword>
<dbReference type="InterPro" id="IPR036250">
    <property type="entry name" value="AcylCo_DH-like_C"/>
</dbReference>
<evidence type="ECO:0000259" key="24">
    <source>
        <dbReference type="Pfam" id="PF00441"/>
    </source>
</evidence>
<evidence type="ECO:0000256" key="11">
    <source>
        <dbReference type="ARBA" id="ARBA00022990"/>
    </source>
</evidence>
<evidence type="ECO:0000256" key="4">
    <source>
        <dbReference type="ARBA" id="ARBA00009347"/>
    </source>
</evidence>
<feature type="region of interest" description="Disordered" evidence="23">
    <location>
        <begin position="31"/>
        <end position="61"/>
    </location>
</feature>
<keyword evidence="7" id="KW-0999">Mitochondrion inner membrane</keyword>
<organism evidence="28 29">
    <name type="scientific">Rotaria magnacalcarata</name>
    <dbReference type="NCBI Taxonomy" id="392030"/>
    <lineage>
        <taxon>Eukaryota</taxon>
        <taxon>Metazoa</taxon>
        <taxon>Spiralia</taxon>
        <taxon>Gnathifera</taxon>
        <taxon>Rotifera</taxon>
        <taxon>Eurotatoria</taxon>
        <taxon>Bdelloidea</taxon>
        <taxon>Philodinida</taxon>
        <taxon>Philodinidae</taxon>
        <taxon>Rotaria</taxon>
    </lineage>
</organism>
<dbReference type="InterPro" id="IPR006091">
    <property type="entry name" value="Acyl-CoA_Oxase/DH_mid-dom"/>
</dbReference>
<evidence type="ECO:0000256" key="13">
    <source>
        <dbReference type="ARBA" id="ARBA00023098"/>
    </source>
</evidence>
<dbReference type="Pfam" id="PF02770">
    <property type="entry name" value="Acyl-CoA_dh_M"/>
    <property type="match status" value="1"/>
</dbReference>
<dbReference type="Proteomes" id="UP000663855">
    <property type="component" value="Unassembled WGS sequence"/>
</dbReference>
<evidence type="ECO:0000256" key="22">
    <source>
        <dbReference type="RuleBase" id="RU362125"/>
    </source>
</evidence>
<evidence type="ECO:0000256" key="18">
    <source>
        <dbReference type="ARBA" id="ARBA00048086"/>
    </source>
</evidence>
<dbReference type="SUPFAM" id="SSF56645">
    <property type="entry name" value="Acyl-CoA dehydrogenase NM domain-like"/>
    <property type="match status" value="1"/>
</dbReference>
<evidence type="ECO:0000256" key="15">
    <source>
        <dbReference type="ARBA" id="ARBA00023136"/>
    </source>
</evidence>
<evidence type="ECO:0000256" key="21">
    <source>
        <dbReference type="ARBA" id="ARBA00049224"/>
    </source>
</evidence>
<evidence type="ECO:0000256" key="10">
    <source>
        <dbReference type="ARBA" id="ARBA00022946"/>
    </source>
</evidence>
<comment type="pathway">
    <text evidence="3">Lipid metabolism; mitochondrial fatty acid beta-oxidation.</text>
</comment>